<comment type="similarity">
    <text evidence="2">Belongs to the metallo-dependent hydrolases superfamily. Hydantoinase/dihydropyrimidinase family.</text>
</comment>
<sequence length="475" mass="52169">MKLIKNGTVLTAESEFKGDILIDGETIMAVGKNLDQLADDMIDASGKYIFPGGVDEHTHFGSFGGRLFETTEAAAVGGTTTIVDFVPQEKGDSLGTAVEKHAAKASGISCVDFGFHSMVMDMQPDTPDQIKELPKHGVSCVKMFMAYKGTPFFMEDISILKVMNESKRHGITMMVHAENPDMISFYTERLKAEGHLAPVNHSYSRPPVTEEDAVRHAIAMAQVADVPLFIVHVSTKGAMEAVREAYAGGQSVFGETCTHYLVLDTSYLALPDFEGAKYVCAPPLRTKEHQEALWEGIDRGWLNAVSSDHCALVGGFEKKKEGLEDFTKIPNGIPGVQNRISVLWSQGVAKGRISKQRFVDLIATTPAKNAGLANKGQIVPGFDADLVIYDPDYRGIITQKDNLEGIGYETFEGFEMTGRPEQVFLRGMLVAENGRFTGSRGCGHRIYAKPYAAAYKHYRPALWAQKYPYLFFNAL</sequence>
<dbReference type="InterPro" id="IPR032466">
    <property type="entry name" value="Metal_Hydrolase"/>
</dbReference>
<dbReference type="GO" id="GO:0005829">
    <property type="term" value="C:cytosol"/>
    <property type="evidence" value="ECO:0007669"/>
    <property type="project" value="TreeGrafter"/>
</dbReference>
<dbReference type="Gene3D" id="2.30.40.10">
    <property type="entry name" value="Urease, subunit C, domain 1"/>
    <property type="match status" value="1"/>
</dbReference>
<dbReference type="Pfam" id="PF01979">
    <property type="entry name" value="Amidohydro_1"/>
    <property type="match status" value="1"/>
</dbReference>
<feature type="domain" description="Amidohydrolase-related" evidence="6">
    <location>
        <begin position="48"/>
        <end position="429"/>
    </location>
</feature>
<proteinExistence type="inferred from homology"/>
<feature type="modified residue" description="N6-carboxylysine" evidence="5">
    <location>
        <position position="142"/>
    </location>
</feature>
<evidence type="ECO:0000313" key="8">
    <source>
        <dbReference type="Proteomes" id="UP000248057"/>
    </source>
</evidence>
<dbReference type="CDD" id="cd01314">
    <property type="entry name" value="D-HYD"/>
    <property type="match status" value="1"/>
</dbReference>
<dbReference type="InterPro" id="IPR011059">
    <property type="entry name" value="Metal-dep_hydrolase_composite"/>
</dbReference>
<comment type="caution">
    <text evidence="7">The sequence shown here is derived from an EMBL/GenBank/DDBJ whole genome shotgun (WGS) entry which is preliminary data.</text>
</comment>
<dbReference type="SUPFAM" id="SSF51556">
    <property type="entry name" value="Metallo-dependent hydrolases"/>
    <property type="match status" value="1"/>
</dbReference>
<dbReference type="InterPro" id="IPR006680">
    <property type="entry name" value="Amidohydro-rel"/>
</dbReference>
<protein>
    <submittedName>
        <fullName evidence="7">Dihydropyrimidinase</fullName>
    </submittedName>
</protein>
<evidence type="ECO:0000256" key="1">
    <source>
        <dbReference type="ARBA" id="ARBA00001947"/>
    </source>
</evidence>
<dbReference type="InterPro" id="IPR050378">
    <property type="entry name" value="Metallo-dep_Hydrolases_sf"/>
</dbReference>
<evidence type="ECO:0000256" key="3">
    <source>
        <dbReference type="ARBA" id="ARBA00022723"/>
    </source>
</evidence>
<dbReference type="AlphaFoldDB" id="A0A2V3Y609"/>
<keyword evidence="3" id="KW-0479">Metal-binding</keyword>
<name>A0A2V3Y609_9FIRM</name>
<dbReference type="SUPFAM" id="SSF51338">
    <property type="entry name" value="Composite domain of metallo-dependent hydrolases"/>
    <property type="match status" value="1"/>
</dbReference>
<comment type="PTM">
    <text evidence="5">Carbamylation allows a single lysine to coordinate two divalent metal cations.</text>
</comment>
<evidence type="ECO:0000256" key="5">
    <source>
        <dbReference type="PIRSR" id="PIRSR611778-50"/>
    </source>
</evidence>
<dbReference type="GO" id="GO:0016812">
    <property type="term" value="F:hydrolase activity, acting on carbon-nitrogen (but not peptide) bonds, in cyclic amides"/>
    <property type="evidence" value="ECO:0007669"/>
    <property type="project" value="TreeGrafter"/>
</dbReference>
<evidence type="ECO:0000259" key="6">
    <source>
        <dbReference type="Pfam" id="PF01979"/>
    </source>
</evidence>
<comment type="cofactor">
    <cofactor evidence="1">
        <name>Zn(2+)</name>
        <dbReference type="ChEBI" id="CHEBI:29105"/>
    </cofactor>
</comment>
<evidence type="ECO:0000256" key="2">
    <source>
        <dbReference type="ARBA" id="ARBA00008829"/>
    </source>
</evidence>
<dbReference type="RefSeq" id="WP_110323092.1">
    <property type="nucleotide sequence ID" value="NZ_QJKD01000005.1"/>
</dbReference>
<dbReference type="EMBL" id="QJKD01000005">
    <property type="protein sequence ID" value="PXX53778.1"/>
    <property type="molecule type" value="Genomic_DNA"/>
</dbReference>
<dbReference type="Proteomes" id="UP000248057">
    <property type="component" value="Unassembled WGS sequence"/>
</dbReference>
<evidence type="ECO:0000313" key="7">
    <source>
        <dbReference type="EMBL" id="PXX53778.1"/>
    </source>
</evidence>
<dbReference type="NCBIfam" id="TIGR02033">
    <property type="entry name" value="D-hydantoinase"/>
    <property type="match status" value="1"/>
</dbReference>
<dbReference type="PANTHER" id="PTHR11647">
    <property type="entry name" value="HYDRANTOINASE/DIHYDROPYRIMIDINASE FAMILY MEMBER"/>
    <property type="match status" value="1"/>
</dbReference>
<dbReference type="FunFam" id="3.20.20.140:FF:000174">
    <property type="entry name" value="Dihydropyrimidinase-related protein 2"/>
    <property type="match status" value="1"/>
</dbReference>
<dbReference type="PANTHER" id="PTHR11647:SF1">
    <property type="entry name" value="COLLAPSIN RESPONSE MEDIATOR PROTEIN"/>
    <property type="match status" value="1"/>
</dbReference>
<reference evidence="7 8" key="1">
    <citation type="submission" date="2018-05" db="EMBL/GenBank/DDBJ databases">
        <title>Genomic Encyclopedia of Type Strains, Phase IV (KMG-IV): sequencing the most valuable type-strain genomes for metagenomic binning, comparative biology and taxonomic classification.</title>
        <authorList>
            <person name="Goeker M."/>
        </authorList>
    </citation>
    <scope>NUCLEOTIDE SEQUENCE [LARGE SCALE GENOMIC DNA]</scope>
    <source>
        <strain evidence="7 8">DSM 24995</strain>
    </source>
</reference>
<dbReference type="InterPro" id="IPR011778">
    <property type="entry name" value="Hydantoinase/dihydroPyrase"/>
</dbReference>
<organism evidence="7 8">
    <name type="scientific">Hungatella effluvii</name>
    <dbReference type="NCBI Taxonomy" id="1096246"/>
    <lineage>
        <taxon>Bacteria</taxon>
        <taxon>Bacillati</taxon>
        <taxon>Bacillota</taxon>
        <taxon>Clostridia</taxon>
        <taxon>Lachnospirales</taxon>
        <taxon>Lachnospiraceae</taxon>
        <taxon>Hungatella</taxon>
    </lineage>
</organism>
<accession>A0A2V3Y609</accession>
<dbReference type="GO" id="GO:0046872">
    <property type="term" value="F:metal ion binding"/>
    <property type="evidence" value="ECO:0007669"/>
    <property type="project" value="UniProtKB-KW"/>
</dbReference>
<evidence type="ECO:0000256" key="4">
    <source>
        <dbReference type="ARBA" id="ARBA00022801"/>
    </source>
</evidence>
<gene>
    <name evidence="7" type="ORF">DFR60_105267</name>
</gene>
<keyword evidence="4" id="KW-0378">Hydrolase</keyword>
<keyword evidence="8" id="KW-1185">Reference proteome</keyword>
<dbReference type="Gene3D" id="3.20.20.140">
    <property type="entry name" value="Metal-dependent hydrolases"/>
    <property type="match status" value="1"/>
</dbReference>
<dbReference type="GeneID" id="86061657"/>